<dbReference type="GO" id="GO:0008168">
    <property type="term" value="F:methyltransferase activity"/>
    <property type="evidence" value="ECO:0007669"/>
    <property type="project" value="UniProtKB-KW"/>
</dbReference>
<evidence type="ECO:0000313" key="2">
    <source>
        <dbReference type="EMBL" id="BAG45697.1"/>
    </source>
</evidence>
<feature type="compositionally biased region" description="Low complexity" evidence="1">
    <location>
        <begin position="9"/>
        <end position="19"/>
    </location>
</feature>
<dbReference type="PANTHER" id="PTHR20974">
    <property type="entry name" value="UPF0585 PROTEIN CG18661"/>
    <property type="match status" value="1"/>
</dbReference>
<keyword evidence="3" id="KW-1185">Reference proteome</keyword>
<dbReference type="HOGENOM" id="CLU_067698_2_0_4"/>
<dbReference type="KEGG" id="bmu:Bmul_4677"/>
<feature type="region of interest" description="Disordered" evidence="1">
    <location>
        <begin position="1"/>
        <end position="20"/>
    </location>
</feature>
<organism evidence="2 3">
    <name type="scientific">Burkholderia multivorans (strain ATCC 17616 / 249)</name>
    <dbReference type="NCBI Taxonomy" id="395019"/>
    <lineage>
        <taxon>Bacteria</taxon>
        <taxon>Pseudomonadati</taxon>
        <taxon>Pseudomonadota</taxon>
        <taxon>Betaproteobacteria</taxon>
        <taxon>Burkholderiales</taxon>
        <taxon>Burkholderiaceae</taxon>
        <taxon>Burkholderia</taxon>
        <taxon>Burkholderia cepacia complex</taxon>
    </lineage>
</organism>
<keyword evidence="2" id="KW-0489">Methyltransferase</keyword>
<gene>
    <name evidence="2" type="ordered locus">BMULJ_03837</name>
</gene>
<dbReference type="Gene3D" id="3.40.50.150">
    <property type="entry name" value="Vaccinia Virus protein VP39"/>
    <property type="match status" value="1"/>
</dbReference>
<reference evidence="2 3" key="1">
    <citation type="submission" date="2007-04" db="EMBL/GenBank/DDBJ databases">
        <title>Complete genome sequence of Burkholderia multivorans ATCC 17616.</title>
        <authorList>
            <person name="Ohtsubo Y."/>
            <person name="Yamashita A."/>
            <person name="Kurokawa K."/>
            <person name="Takami H."/>
            <person name="Yuhara S."/>
            <person name="Nishiyama E."/>
            <person name="Endo R."/>
            <person name="Miyazaki R."/>
            <person name="Ono A."/>
            <person name="Yano K."/>
            <person name="Ito M."/>
            <person name="Sota M."/>
            <person name="Yuji N."/>
            <person name="Hattori M."/>
            <person name="Tsuda M."/>
        </authorList>
    </citation>
    <scope>NUCLEOTIDE SEQUENCE [LARGE SCALE GENOMIC DNA]</scope>
    <source>
        <strain evidence="3">ATCC 17616 / 249</strain>
    </source>
</reference>
<dbReference type="RefSeq" id="WP_012217336.1">
    <property type="nucleotide sequence ID" value="NC_010086.1"/>
</dbReference>
<dbReference type="KEGG" id="bmj:BMULJ_03837"/>
<keyword evidence="2" id="KW-0808">Transferase</keyword>
<dbReference type="EMBL" id="AP009386">
    <property type="protein sequence ID" value="BAG45697.1"/>
    <property type="molecule type" value="Genomic_DNA"/>
</dbReference>
<name>A0A0H3KTY9_BURM1</name>
<protein>
    <submittedName>
        <fullName evidence="2">SAM-dependent methyltransferase</fullName>
    </submittedName>
</protein>
<dbReference type="InterPro" id="IPR010342">
    <property type="entry name" value="DUF938"/>
</dbReference>
<dbReference type="Pfam" id="PF06080">
    <property type="entry name" value="DUF938"/>
    <property type="match status" value="1"/>
</dbReference>
<dbReference type="eggNOG" id="COG0220">
    <property type="taxonomic scope" value="Bacteria"/>
</dbReference>
<dbReference type="GO" id="GO:0032259">
    <property type="term" value="P:methylation"/>
    <property type="evidence" value="ECO:0007669"/>
    <property type="project" value="UniProtKB-KW"/>
</dbReference>
<dbReference type="Proteomes" id="UP000008815">
    <property type="component" value="Chromosome 2"/>
</dbReference>
<dbReference type="SUPFAM" id="SSF53335">
    <property type="entry name" value="S-adenosyl-L-methionine-dependent methyltransferases"/>
    <property type="match status" value="1"/>
</dbReference>
<dbReference type="InterPro" id="IPR029063">
    <property type="entry name" value="SAM-dependent_MTases_sf"/>
</dbReference>
<dbReference type="CDD" id="cd02440">
    <property type="entry name" value="AdoMet_MTases"/>
    <property type="match status" value="1"/>
</dbReference>
<proteinExistence type="predicted"/>
<dbReference type="STRING" id="395019.BMULJ_03837"/>
<sequence>MSAPNPATNPSARRSAPAAERNRGPILDVLRRVLPARGRVLEIASGTGQHVVHFAQALPALRWQPSDPDPLARESIAAWIAHTGVANVDAPLAFDVRDPSWPAAPIDAIVCINMIHISPWASAQALFAGAARVLRPDGVLYLYGPYRRGGRHTAPSNDAFDLQLRSRDPSWGVRDLETVVALGADLGLDCTEVVEMSANNLSVVFRRVPRADQ</sequence>
<evidence type="ECO:0000256" key="1">
    <source>
        <dbReference type="SAM" id="MobiDB-lite"/>
    </source>
</evidence>
<dbReference type="PANTHER" id="PTHR20974:SF0">
    <property type="entry name" value="UPF0585 PROTEIN CG18661"/>
    <property type="match status" value="1"/>
</dbReference>
<evidence type="ECO:0000313" key="3">
    <source>
        <dbReference type="Proteomes" id="UP000008815"/>
    </source>
</evidence>
<accession>A0A0H3KTY9</accession>
<dbReference type="AlphaFoldDB" id="A0A0H3KTY9"/>